<dbReference type="InterPro" id="IPR053235">
    <property type="entry name" value="Ser_Thr_kinase"/>
</dbReference>
<dbReference type="PROSITE" id="PS00107">
    <property type="entry name" value="PROTEIN_KINASE_ATP"/>
    <property type="match status" value="1"/>
</dbReference>
<dbReference type="GO" id="GO:0004674">
    <property type="term" value="F:protein serine/threonine kinase activity"/>
    <property type="evidence" value="ECO:0007669"/>
    <property type="project" value="TreeGrafter"/>
</dbReference>
<dbReference type="InterPro" id="IPR011009">
    <property type="entry name" value="Kinase-like_dom_sf"/>
</dbReference>
<dbReference type="SUPFAM" id="SSF56112">
    <property type="entry name" value="Protein kinase-like (PK-like)"/>
    <property type="match status" value="1"/>
</dbReference>
<dbReference type="GO" id="GO:0005737">
    <property type="term" value="C:cytoplasm"/>
    <property type="evidence" value="ECO:0007669"/>
    <property type="project" value="TreeGrafter"/>
</dbReference>
<gene>
    <name evidence="3" type="ORF">DXD90_16905</name>
</gene>
<evidence type="ECO:0000313" key="3">
    <source>
        <dbReference type="EMBL" id="RGI72888.1"/>
    </source>
</evidence>
<dbReference type="InterPro" id="IPR017441">
    <property type="entry name" value="Protein_kinase_ATP_BS"/>
</dbReference>
<protein>
    <submittedName>
        <fullName evidence="3">Protein kinase family protein</fullName>
    </submittedName>
</protein>
<dbReference type="InterPro" id="IPR008266">
    <property type="entry name" value="Tyr_kinase_AS"/>
</dbReference>
<dbReference type="Proteomes" id="UP000263754">
    <property type="component" value="Unassembled WGS sequence"/>
</dbReference>
<dbReference type="GO" id="GO:0004713">
    <property type="term" value="F:protein tyrosine kinase activity"/>
    <property type="evidence" value="ECO:0007669"/>
    <property type="project" value="InterPro"/>
</dbReference>
<dbReference type="SMART" id="SM00219">
    <property type="entry name" value="TyrKc"/>
    <property type="match status" value="1"/>
</dbReference>
<name>A0A374MNF1_BACUN</name>
<organism evidence="3 4">
    <name type="scientific">Bacteroides uniformis</name>
    <dbReference type="NCBI Taxonomy" id="820"/>
    <lineage>
        <taxon>Bacteria</taxon>
        <taxon>Pseudomonadati</taxon>
        <taxon>Bacteroidota</taxon>
        <taxon>Bacteroidia</taxon>
        <taxon>Bacteroidales</taxon>
        <taxon>Bacteroidaceae</taxon>
        <taxon>Bacteroides</taxon>
    </lineage>
</organism>
<keyword evidence="3" id="KW-0418">Kinase</keyword>
<dbReference type="GO" id="GO:0005524">
    <property type="term" value="F:ATP binding"/>
    <property type="evidence" value="ECO:0007669"/>
    <property type="project" value="UniProtKB-UniRule"/>
</dbReference>
<keyword evidence="1" id="KW-0067">ATP-binding</keyword>
<evidence type="ECO:0000313" key="4">
    <source>
        <dbReference type="Proteomes" id="UP000263754"/>
    </source>
</evidence>
<evidence type="ECO:0000256" key="1">
    <source>
        <dbReference type="PROSITE-ProRule" id="PRU10141"/>
    </source>
</evidence>
<reference evidence="3 4" key="1">
    <citation type="submission" date="2018-08" db="EMBL/GenBank/DDBJ databases">
        <title>A genome reference for cultivated species of the human gut microbiota.</title>
        <authorList>
            <person name="Zou Y."/>
            <person name="Xue W."/>
            <person name="Luo G."/>
        </authorList>
    </citation>
    <scope>NUCLEOTIDE SEQUENCE [LARGE SCALE GENOMIC DNA]</scope>
    <source>
        <strain evidence="3 4">TM10-17</strain>
    </source>
</reference>
<keyword evidence="1" id="KW-0547">Nucleotide-binding</keyword>
<keyword evidence="3" id="KW-0808">Transferase</keyword>
<dbReference type="PROSITE" id="PS50011">
    <property type="entry name" value="PROTEIN_KINASE_DOM"/>
    <property type="match status" value="1"/>
</dbReference>
<dbReference type="CDD" id="cd00180">
    <property type="entry name" value="PKc"/>
    <property type="match status" value="1"/>
</dbReference>
<dbReference type="InterPro" id="IPR000719">
    <property type="entry name" value="Prot_kinase_dom"/>
</dbReference>
<accession>A0A374MNF1</accession>
<comment type="caution">
    <text evidence="3">The sequence shown here is derived from an EMBL/GenBank/DDBJ whole genome shotgun (WGS) entry which is preliminary data.</text>
</comment>
<feature type="binding site" evidence="1">
    <location>
        <position position="44"/>
    </location>
    <ligand>
        <name>ATP</name>
        <dbReference type="ChEBI" id="CHEBI:30616"/>
    </ligand>
</feature>
<dbReference type="RefSeq" id="WP_117963662.1">
    <property type="nucleotide sequence ID" value="NZ_JAQEAU010000005.1"/>
</dbReference>
<dbReference type="PROSITE" id="PS00109">
    <property type="entry name" value="PROTEIN_KINASE_TYR"/>
    <property type="match status" value="1"/>
</dbReference>
<dbReference type="Pfam" id="PF00069">
    <property type="entry name" value="Pkinase"/>
    <property type="match status" value="1"/>
</dbReference>
<feature type="domain" description="Protein kinase" evidence="2">
    <location>
        <begin position="15"/>
        <end position="312"/>
    </location>
</feature>
<proteinExistence type="predicted"/>
<dbReference type="PANTHER" id="PTHR24361">
    <property type="entry name" value="MITOGEN-ACTIVATED KINASE KINASE KINASE"/>
    <property type="match status" value="1"/>
</dbReference>
<sequence>METKDIATFLRSKDFIILKDIGQGGTGKTKLLKDETINENFVCKKYSTFYPEQQALYYNNFVDEIKILYKVNHPNIVRVFNYYLYPEKLTGYIIMEYIDGVDIENYISSNSNEINNIFLQVINGFKYLEEQNILHRDIRPNNILVSNEGVVKIIDFGFGKNVSSTEDYGKSITLNWEYALPDEFNNSIYDFRTEIYFVGKLFERIIQRNNLHTIFKYNNILHKMITPYYETRISSFYAIFREITSKNATFIRFSNNEKQIYGNIADLFMSVCSSIEYSTKYIDNIEVITKRLEQLVQKSLLEELVQNNCSFIECFITAPYRYKKTPIIPVENMIVFIDWWKNLSDEHKIIVLNNLWERFDTIKRIVKDDLPF</sequence>
<evidence type="ECO:0000259" key="2">
    <source>
        <dbReference type="PROSITE" id="PS50011"/>
    </source>
</evidence>
<dbReference type="Gene3D" id="1.10.510.10">
    <property type="entry name" value="Transferase(Phosphotransferase) domain 1"/>
    <property type="match status" value="1"/>
</dbReference>
<dbReference type="EMBL" id="QSOF01000028">
    <property type="protein sequence ID" value="RGI72888.1"/>
    <property type="molecule type" value="Genomic_DNA"/>
</dbReference>
<dbReference type="AlphaFoldDB" id="A0A374MNF1"/>
<dbReference type="InterPro" id="IPR020635">
    <property type="entry name" value="Tyr_kinase_cat_dom"/>
</dbReference>